<reference evidence="8 9" key="1">
    <citation type="journal article" date="2017" name="Nature">
        <title>The Apostasia genome and the evolution of orchids.</title>
        <authorList>
            <person name="Zhang G.Q."/>
            <person name="Liu K.W."/>
            <person name="Li Z."/>
            <person name="Lohaus R."/>
            <person name="Hsiao Y.Y."/>
            <person name="Niu S.C."/>
            <person name="Wang J.Y."/>
            <person name="Lin Y.C."/>
            <person name="Xu Q."/>
            <person name="Chen L.J."/>
            <person name="Yoshida K."/>
            <person name="Fujiwara S."/>
            <person name="Wang Z.W."/>
            <person name="Zhang Y.Q."/>
            <person name="Mitsuda N."/>
            <person name="Wang M."/>
            <person name="Liu G.H."/>
            <person name="Pecoraro L."/>
            <person name="Huang H.X."/>
            <person name="Xiao X.J."/>
            <person name="Lin M."/>
            <person name="Wu X.Y."/>
            <person name="Wu W.L."/>
            <person name="Chen Y.Y."/>
            <person name="Chang S.B."/>
            <person name="Sakamoto S."/>
            <person name="Ohme-Takagi M."/>
            <person name="Yagi M."/>
            <person name="Zeng S.J."/>
            <person name="Shen C.Y."/>
            <person name="Yeh C.M."/>
            <person name="Luo Y.B."/>
            <person name="Tsai W.C."/>
            <person name="Van de Peer Y."/>
            <person name="Liu Z.J."/>
        </authorList>
    </citation>
    <scope>NUCLEOTIDE SEQUENCE [LARGE SCALE GENOMIC DNA]</scope>
    <source>
        <strain evidence="9">cv. Shenzhen</strain>
        <tissue evidence="8">Stem</tissue>
    </source>
</reference>
<feature type="transmembrane region" description="Helical" evidence="6">
    <location>
        <begin position="146"/>
        <end position="164"/>
    </location>
</feature>
<feature type="domain" description="EamA" evidence="7">
    <location>
        <begin position="197"/>
        <end position="337"/>
    </location>
</feature>
<feature type="domain" description="EamA" evidence="7">
    <location>
        <begin position="22"/>
        <end position="162"/>
    </location>
</feature>
<evidence type="ECO:0000256" key="4">
    <source>
        <dbReference type="ARBA" id="ARBA00022989"/>
    </source>
</evidence>
<dbReference type="OrthoDB" id="1728340at2759"/>
<proteinExistence type="inferred from homology"/>
<dbReference type="EMBL" id="KZ451975">
    <property type="protein sequence ID" value="PKA56095.1"/>
    <property type="molecule type" value="Genomic_DNA"/>
</dbReference>
<protein>
    <recommendedName>
        <fullName evidence="6">WAT1-related protein</fullName>
    </recommendedName>
</protein>
<keyword evidence="4 6" id="KW-1133">Transmembrane helix</keyword>
<evidence type="ECO:0000313" key="9">
    <source>
        <dbReference type="Proteomes" id="UP000236161"/>
    </source>
</evidence>
<name>A0A2I0AKQ6_9ASPA</name>
<feature type="transmembrane region" description="Helical" evidence="6">
    <location>
        <begin position="195"/>
        <end position="215"/>
    </location>
</feature>
<keyword evidence="3 6" id="KW-0812">Transmembrane</keyword>
<evidence type="ECO:0000256" key="2">
    <source>
        <dbReference type="ARBA" id="ARBA00007635"/>
    </source>
</evidence>
<organism evidence="8 9">
    <name type="scientific">Apostasia shenzhenica</name>
    <dbReference type="NCBI Taxonomy" id="1088818"/>
    <lineage>
        <taxon>Eukaryota</taxon>
        <taxon>Viridiplantae</taxon>
        <taxon>Streptophyta</taxon>
        <taxon>Embryophyta</taxon>
        <taxon>Tracheophyta</taxon>
        <taxon>Spermatophyta</taxon>
        <taxon>Magnoliopsida</taxon>
        <taxon>Liliopsida</taxon>
        <taxon>Asparagales</taxon>
        <taxon>Orchidaceae</taxon>
        <taxon>Apostasioideae</taxon>
        <taxon>Apostasia</taxon>
    </lineage>
</organism>
<dbReference type="InterPro" id="IPR000620">
    <property type="entry name" value="EamA_dom"/>
</dbReference>
<feature type="transmembrane region" description="Helical" evidence="6">
    <location>
        <begin position="227"/>
        <end position="248"/>
    </location>
</feature>
<evidence type="ECO:0000256" key="1">
    <source>
        <dbReference type="ARBA" id="ARBA00004141"/>
    </source>
</evidence>
<feature type="transmembrane region" description="Helical" evidence="6">
    <location>
        <begin position="83"/>
        <end position="103"/>
    </location>
</feature>
<evidence type="ECO:0000256" key="5">
    <source>
        <dbReference type="ARBA" id="ARBA00023136"/>
    </source>
</evidence>
<sequence length="393" mass="43099">MSMTTSGDGIGGRKVLQKVKPYVALVLIQFGFGTMYVITEATLKRGVNHYVLVVYRNAIAAAVMAPFAIWFERKTIPKITMVIFLKIVGLSILEPVFDQNFYYMGSKLTSASFAAALYNILPALTFILALFLRIEKLDIRRRQGQAKVIGTLVTVAGTALIILYKGPTVEFFGSKNRAHRGTSAVDFSKSQTVDWLKGTFTLLLSCLSWSFYLILQSNTLRSLPAELSVTTLMCTVGAAMNAVIALVMERGSMINPWIIGWDMRLFTAIYSGVICTGVAYYVCGMVIREKGPVFVTAFNPLCMIITAFMGSIILGEELTLGRIIGATIIVVGLYFLIWGKSKDYRTSSNIKDIDSQKLPTFACINEGSTHDGTSDASVSVHKISITKNLCPST</sequence>
<evidence type="ECO:0000313" key="8">
    <source>
        <dbReference type="EMBL" id="PKA56095.1"/>
    </source>
</evidence>
<dbReference type="InterPro" id="IPR037185">
    <property type="entry name" value="EmrE-like"/>
</dbReference>
<keyword evidence="9" id="KW-1185">Reference proteome</keyword>
<evidence type="ECO:0000256" key="3">
    <source>
        <dbReference type="ARBA" id="ARBA00022692"/>
    </source>
</evidence>
<dbReference type="GO" id="GO:0022857">
    <property type="term" value="F:transmembrane transporter activity"/>
    <property type="evidence" value="ECO:0007669"/>
    <property type="project" value="InterPro"/>
</dbReference>
<dbReference type="PANTHER" id="PTHR31218">
    <property type="entry name" value="WAT1-RELATED PROTEIN"/>
    <property type="match status" value="1"/>
</dbReference>
<feature type="transmembrane region" description="Helical" evidence="6">
    <location>
        <begin position="115"/>
        <end position="134"/>
    </location>
</feature>
<dbReference type="AlphaFoldDB" id="A0A2I0AKQ6"/>
<accession>A0A2I0AKQ6</accession>
<keyword evidence="5 6" id="KW-0472">Membrane</keyword>
<feature type="transmembrane region" description="Helical" evidence="6">
    <location>
        <begin position="21"/>
        <end position="38"/>
    </location>
</feature>
<dbReference type="GO" id="GO:0016020">
    <property type="term" value="C:membrane"/>
    <property type="evidence" value="ECO:0007669"/>
    <property type="project" value="UniProtKB-SubCell"/>
</dbReference>
<dbReference type="Proteomes" id="UP000236161">
    <property type="component" value="Unassembled WGS sequence"/>
</dbReference>
<gene>
    <name evidence="8" type="ORF">AXF42_Ash015580</name>
</gene>
<evidence type="ECO:0000256" key="6">
    <source>
        <dbReference type="RuleBase" id="RU363077"/>
    </source>
</evidence>
<comment type="similarity">
    <text evidence="2 6">Belongs to the drug/metabolite transporter (DMT) superfamily. Plant drug/metabolite exporter (P-DME) (TC 2.A.7.4) family.</text>
</comment>
<dbReference type="Pfam" id="PF00892">
    <property type="entry name" value="EamA"/>
    <property type="match status" value="2"/>
</dbReference>
<dbReference type="InterPro" id="IPR030184">
    <property type="entry name" value="WAT1-related"/>
</dbReference>
<evidence type="ECO:0000259" key="7">
    <source>
        <dbReference type="Pfam" id="PF00892"/>
    </source>
</evidence>
<feature type="transmembrane region" description="Helical" evidence="6">
    <location>
        <begin position="268"/>
        <end position="287"/>
    </location>
</feature>
<feature type="transmembrane region" description="Helical" evidence="6">
    <location>
        <begin position="50"/>
        <end position="71"/>
    </location>
</feature>
<dbReference type="SUPFAM" id="SSF103481">
    <property type="entry name" value="Multidrug resistance efflux transporter EmrE"/>
    <property type="match status" value="2"/>
</dbReference>
<feature type="transmembrane region" description="Helical" evidence="6">
    <location>
        <begin position="320"/>
        <end position="338"/>
    </location>
</feature>
<comment type="subcellular location">
    <subcellularLocation>
        <location evidence="1 6">Membrane</location>
        <topology evidence="1 6">Multi-pass membrane protein</topology>
    </subcellularLocation>
</comment>
<feature type="transmembrane region" description="Helical" evidence="6">
    <location>
        <begin position="294"/>
        <end position="314"/>
    </location>
</feature>